<proteinExistence type="predicted"/>
<feature type="compositionally biased region" description="Polar residues" evidence="6">
    <location>
        <begin position="784"/>
        <end position="816"/>
    </location>
</feature>
<dbReference type="PROSITE" id="PS01187">
    <property type="entry name" value="EGF_CA"/>
    <property type="match status" value="1"/>
</dbReference>
<feature type="region of interest" description="Disordered" evidence="6">
    <location>
        <begin position="747"/>
        <end position="816"/>
    </location>
</feature>
<evidence type="ECO:0000256" key="6">
    <source>
        <dbReference type="SAM" id="MobiDB-lite"/>
    </source>
</evidence>
<feature type="region of interest" description="Disordered" evidence="6">
    <location>
        <begin position="115"/>
        <end position="157"/>
    </location>
</feature>
<name>A0A8J9ZW70_BRALA</name>
<dbReference type="InterPro" id="IPR018097">
    <property type="entry name" value="EGF_Ca-bd_CS"/>
</dbReference>
<keyword evidence="1 5" id="KW-0245">EGF-like domain</keyword>
<feature type="compositionally biased region" description="Basic and acidic residues" evidence="6">
    <location>
        <begin position="146"/>
        <end position="155"/>
    </location>
</feature>
<dbReference type="Pfam" id="PF07645">
    <property type="entry name" value="EGF_CA"/>
    <property type="match status" value="1"/>
</dbReference>
<feature type="region of interest" description="Disordered" evidence="6">
    <location>
        <begin position="408"/>
        <end position="438"/>
    </location>
</feature>
<evidence type="ECO:0000313" key="10">
    <source>
        <dbReference type="EMBL" id="CAH1263992.1"/>
    </source>
</evidence>
<feature type="compositionally biased region" description="Polar residues" evidence="6">
    <location>
        <begin position="369"/>
        <end position="382"/>
    </location>
</feature>
<keyword evidence="7" id="KW-1133">Transmembrane helix</keyword>
<gene>
    <name evidence="10" type="primary">FBN1</name>
    <name evidence="10" type="ORF">BLAG_LOCUS18503</name>
</gene>
<dbReference type="InterPro" id="IPR049883">
    <property type="entry name" value="NOTCH1_EGF-like"/>
</dbReference>
<keyword evidence="11" id="KW-1185">Reference proteome</keyword>
<evidence type="ECO:0000256" key="2">
    <source>
        <dbReference type="ARBA" id="ARBA00022729"/>
    </source>
</evidence>
<keyword evidence="7" id="KW-0472">Membrane</keyword>
<evidence type="ECO:0000256" key="7">
    <source>
        <dbReference type="SAM" id="Phobius"/>
    </source>
</evidence>
<dbReference type="InterPro" id="IPR000152">
    <property type="entry name" value="EGF-type_Asp/Asn_hydroxyl_site"/>
</dbReference>
<dbReference type="CDD" id="cd00054">
    <property type="entry name" value="EGF_CA"/>
    <property type="match status" value="1"/>
</dbReference>
<dbReference type="PROSITE" id="PS50026">
    <property type="entry name" value="EGF_3"/>
    <property type="match status" value="1"/>
</dbReference>
<accession>A0A8J9ZW70</accession>
<feature type="compositionally biased region" description="Acidic residues" evidence="6">
    <location>
        <begin position="134"/>
        <end position="145"/>
    </location>
</feature>
<evidence type="ECO:0000259" key="9">
    <source>
        <dbReference type="PROSITE" id="PS50026"/>
    </source>
</evidence>
<dbReference type="PROSITE" id="PS01180">
    <property type="entry name" value="CUB"/>
    <property type="match status" value="1"/>
</dbReference>
<dbReference type="InterPro" id="IPR000742">
    <property type="entry name" value="EGF"/>
</dbReference>
<dbReference type="Proteomes" id="UP000838412">
    <property type="component" value="Chromosome 4"/>
</dbReference>
<dbReference type="Gene3D" id="2.10.25.10">
    <property type="entry name" value="Laminin"/>
    <property type="match status" value="1"/>
</dbReference>
<comment type="caution">
    <text evidence="5">Lacks conserved residue(s) required for the propagation of feature annotation.</text>
</comment>
<evidence type="ECO:0000256" key="5">
    <source>
        <dbReference type="PROSITE-ProRule" id="PRU00076"/>
    </source>
</evidence>
<dbReference type="AlphaFoldDB" id="A0A8J9ZW70"/>
<dbReference type="PANTHER" id="PTHR24251">
    <property type="entry name" value="OVOCHYMASE-RELATED"/>
    <property type="match status" value="1"/>
</dbReference>
<protein>
    <submittedName>
        <fullName evidence="10">FBN1 protein</fullName>
    </submittedName>
</protein>
<dbReference type="InterPro" id="IPR001881">
    <property type="entry name" value="EGF-like_Ca-bd_dom"/>
</dbReference>
<feature type="transmembrane region" description="Helical" evidence="7">
    <location>
        <begin position="1070"/>
        <end position="1090"/>
    </location>
</feature>
<dbReference type="Gene3D" id="2.60.120.290">
    <property type="entry name" value="Spermadhesin, CUB domain"/>
    <property type="match status" value="1"/>
</dbReference>
<feature type="compositionally biased region" description="Polar residues" evidence="6">
    <location>
        <begin position="520"/>
        <end position="537"/>
    </location>
</feature>
<evidence type="ECO:0000256" key="1">
    <source>
        <dbReference type="ARBA" id="ARBA00022536"/>
    </source>
</evidence>
<feature type="region of interest" description="Disordered" evidence="6">
    <location>
        <begin position="1"/>
        <end position="24"/>
    </location>
</feature>
<dbReference type="SMART" id="SM00181">
    <property type="entry name" value="EGF"/>
    <property type="match status" value="1"/>
</dbReference>
<dbReference type="InterPro" id="IPR035914">
    <property type="entry name" value="Sperma_CUB_dom_sf"/>
</dbReference>
<dbReference type="SUPFAM" id="SSF57196">
    <property type="entry name" value="EGF/Laminin"/>
    <property type="match status" value="1"/>
</dbReference>
<sequence length="1144" mass="120129">MSRFSPPANHDSNPRRMVDPKVNSRGLRHTLVTHDGDFSTSGHERLRRGIFSRDFWSKLFRGRSSAVLDNVSPQNTSSSNGADWDYFWDAPNSKPVDEDPTVESFLGDLGEVAAAEDVDQSSDIGPTEDANGTTEDDFPVPDDQEIPGRNDEPDTGRSVLDVLNLKQWVKEVLQLPRDFPVEISLVSPNRYRHRQITYSLTEPFGTFSSPGYPLPYTLGSNYTWNINVTKGKVIKLRFYDFAVGSSKAGCQENSKDYVVVTANSVSNERWVLCGKDPVPITTRGNTAMVQLVSSLGQDSFDDMGFFAAYVESPIPSPSDITTGKEIVPVVEQERMSSTSRMTTLDPPAEQERTSSTSRMTTLDPPAEQEQASSTSPITTQTPFRREVRLLGINNGQVVASTPSMNALSTVPTTGTAPTVSSEVPATGSTLSGSSDAATGSSLIGSSAIPITDPSLNGPSAVPTTDPPLIVSSAVPTTDPPLNGSSAVLATDPPLDGSSAVLATDPAPNDSPDAITDPELNGSSVPVTDPTPNGSSDAATGPDLTDSLDAVTDPSLNGSSDAVPDPILNGSSDAVTDPAFNGSSDAAIDQSLNGSSDAVTDPPLNGAVTDPALNGSADAVTDPSLNVSSDAVTYQSLNRSSGAVTDPALNGSADAVTDPSLNVSSDAVTYQSLNRSSGAVTDPALNGSADAVTDPSLNVSSDAVTYQSLNRSSGAVTDPALNGSADAVTDPSLNVSSDAVTYQSLNRSSDAVTDPPLNGSSDAVIHQSLNGSSGAVTDPALNGSAIPSSTPAVPATGYSQTGLPPNSSLENTSSQAMPTTFAETSIVIYTQTSSETNSSVGGGFPGEVKGLDTNDSNGRVTSSTPMVGDTGTHASMPAATVTVDLIPTGQNTKYAPGGFLLYTLMFDLALSDPEAVFGDVKVRDVMTGSILAVMERGLKNSWGEDYSDLHGLRLIRKGCDVTLETAVAMQSSSTVSEKAIEDTIGSAMQTRQWNTTAASAFSFNPASVRSSDLDECALGWHSCHQHADCVNTHGSYSCPCKKGYTVSVSATQQVCVEKGDTDDTDWRQVTLIVSPIAVVLLLLVVLLVVCITRRRNYHYKEAYTMGGRMTPGSYFNQSSQARSRKEWMASQRERDAEGTTAFTRV</sequence>
<dbReference type="GO" id="GO:0005509">
    <property type="term" value="F:calcium ion binding"/>
    <property type="evidence" value="ECO:0007669"/>
    <property type="project" value="InterPro"/>
</dbReference>
<feature type="region of interest" description="Disordered" evidence="6">
    <location>
        <begin position="333"/>
        <end position="383"/>
    </location>
</feature>
<dbReference type="SMART" id="SM00179">
    <property type="entry name" value="EGF_CA"/>
    <property type="match status" value="1"/>
</dbReference>
<evidence type="ECO:0000256" key="3">
    <source>
        <dbReference type="ARBA" id="ARBA00022737"/>
    </source>
</evidence>
<keyword evidence="4" id="KW-1015">Disulfide bond</keyword>
<reference evidence="10" key="1">
    <citation type="submission" date="2022-01" db="EMBL/GenBank/DDBJ databases">
        <authorList>
            <person name="Braso-Vives M."/>
        </authorList>
    </citation>
    <scope>NUCLEOTIDE SEQUENCE</scope>
</reference>
<evidence type="ECO:0000256" key="4">
    <source>
        <dbReference type="ARBA" id="ARBA00023157"/>
    </source>
</evidence>
<dbReference type="PANTHER" id="PTHR24251:SF40">
    <property type="entry name" value="CUB DOMAIN-CONTAINING PROTEIN"/>
    <property type="match status" value="1"/>
</dbReference>
<dbReference type="EMBL" id="OV696689">
    <property type="protein sequence ID" value="CAH1263992.1"/>
    <property type="molecule type" value="Genomic_DNA"/>
</dbReference>
<organism evidence="10 11">
    <name type="scientific">Branchiostoma lanceolatum</name>
    <name type="common">Common lancelet</name>
    <name type="synonym">Amphioxus lanceolatum</name>
    <dbReference type="NCBI Taxonomy" id="7740"/>
    <lineage>
        <taxon>Eukaryota</taxon>
        <taxon>Metazoa</taxon>
        <taxon>Chordata</taxon>
        <taxon>Cephalochordata</taxon>
        <taxon>Leptocardii</taxon>
        <taxon>Amphioxiformes</taxon>
        <taxon>Branchiostomatidae</taxon>
        <taxon>Branchiostoma</taxon>
    </lineage>
</organism>
<dbReference type="SUPFAM" id="SSF49854">
    <property type="entry name" value="Spermadhesin, CUB domain"/>
    <property type="match status" value="1"/>
</dbReference>
<dbReference type="CDD" id="cd00041">
    <property type="entry name" value="CUB"/>
    <property type="match status" value="1"/>
</dbReference>
<keyword evidence="2" id="KW-0732">Signal</keyword>
<dbReference type="Pfam" id="PF00431">
    <property type="entry name" value="CUB"/>
    <property type="match status" value="1"/>
</dbReference>
<dbReference type="PROSITE" id="PS00010">
    <property type="entry name" value="ASX_HYDROXYL"/>
    <property type="match status" value="1"/>
</dbReference>
<feature type="domain" description="CUB" evidence="8">
    <location>
        <begin position="196"/>
        <end position="312"/>
    </location>
</feature>
<keyword evidence="3" id="KW-0677">Repeat</keyword>
<dbReference type="OrthoDB" id="10034120at2759"/>
<evidence type="ECO:0000259" key="8">
    <source>
        <dbReference type="PROSITE" id="PS01180"/>
    </source>
</evidence>
<feature type="domain" description="EGF-like" evidence="9">
    <location>
        <begin position="1011"/>
        <end position="1049"/>
    </location>
</feature>
<evidence type="ECO:0000313" key="11">
    <source>
        <dbReference type="Proteomes" id="UP000838412"/>
    </source>
</evidence>
<feature type="region of interest" description="Disordered" evidence="6">
    <location>
        <begin position="453"/>
        <end position="622"/>
    </location>
</feature>
<dbReference type="FunFam" id="2.10.25.10:FF:000038">
    <property type="entry name" value="Fibrillin 2"/>
    <property type="match status" value="1"/>
</dbReference>
<keyword evidence="7" id="KW-0812">Transmembrane</keyword>
<feature type="compositionally biased region" description="Polar residues" evidence="6">
    <location>
        <begin position="852"/>
        <end position="864"/>
    </location>
</feature>
<feature type="region of interest" description="Disordered" evidence="6">
    <location>
        <begin position="850"/>
        <end position="871"/>
    </location>
</feature>
<dbReference type="InterPro" id="IPR000859">
    <property type="entry name" value="CUB_dom"/>
</dbReference>
<dbReference type="SMART" id="SM00042">
    <property type="entry name" value="CUB"/>
    <property type="match status" value="1"/>
</dbReference>